<feature type="transmembrane region" description="Helical" evidence="3">
    <location>
        <begin position="62"/>
        <end position="79"/>
    </location>
</feature>
<reference evidence="5" key="1">
    <citation type="submission" date="2020-10" db="EMBL/GenBank/DDBJ databases">
        <authorList>
            <person name="Gilroy R."/>
        </authorList>
    </citation>
    <scope>NUCLEOTIDE SEQUENCE</scope>
    <source>
        <strain evidence="5">10532</strain>
    </source>
</reference>
<dbReference type="EMBL" id="JADIMM010000111">
    <property type="protein sequence ID" value="MBO8458520.1"/>
    <property type="molecule type" value="Genomic_DNA"/>
</dbReference>
<dbReference type="PANTHER" id="PTHR45138:SF9">
    <property type="entry name" value="DIGUANYLATE CYCLASE DGCM-RELATED"/>
    <property type="match status" value="1"/>
</dbReference>
<feature type="transmembrane region" description="Helical" evidence="3">
    <location>
        <begin position="168"/>
        <end position="190"/>
    </location>
</feature>
<evidence type="ECO:0000256" key="2">
    <source>
        <dbReference type="ARBA" id="ARBA00034247"/>
    </source>
</evidence>
<dbReference type="SUPFAM" id="SSF55073">
    <property type="entry name" value="Nucleotide cyclase"/>
    <property type="match status" value="1"/>
</dbReference>
<feature type="transmembrane region" description="Helical" evidence="3">
    <location>
        <begin position="137"/>
        <end position="156"/>
    </location>
</feature>
<dbReference type="SMART" id="SM00267">
    <property type="entry name" value="GGDEF"/>
    <property type="match status" value="1"/>
</dbReference>
<comment type="catalytic activity">
    <reaction evidence="2">
        <text>2 GTP = 3',3'-c-di-GMP + 2 diphosphate</text>
        <dbReference type="Rhea" id="RHEA:24898"/>
        <dbReference type="ChEBI" id="CHEBI:33019"/>
        <dbReference type="ChEBI" id="CHEBI:37565"/>
        <dbReference type="ChEBI" id="CHEBI:58805"/>
        <dbReference type="EC" id="2.7.7.65"/>
    </reaction>
</comment>
<dbReference type="Gene3D" id="3.30.70.270">
    <property type="match status" value="1"/>
</dbReference>
<dbReference type="PANTHER" id="PTHR45138">
    <property type="entry name" value="REGULATORY COMPONENTS OF SENSORY TRANSDUCTION SYSTEM"/>
    <property type="match status" value="1"/>
</dbReference>
<dbReference type="PROSITE" id="PS50887">
    <property type="entry name" value="GGDEF"/>
    <property type="match status" value="1"/>
</dbReference>
<keyword evidence="3" id="KW-0472">Membrane</keyword>
<keyword evidence="3" id="KW-1133">Transmembrane helix</keyword>
<dbReference type="AlphaFoldDB" id="A0A9D9HRB3"/>
<reference evidence="5" key="2">
    <citation type="journal article" date="2021" name="PeerJ">
        <title>Extensive microbial diversity within the chicken gut microbiome revealed by metagenomics and culture.</title>
        <authorList>
            <person name="Gilroy R."/>
            <person name="Ravi A."/>
            <person name="Getino M."/>
            <person name="Pursley I."/>
            <person name="Horton D.L."/>
            <person name="Alikhan N.F."/>
            <person name="Baker D."/>
            <person name="Gharbi K."/>
            <person name="Hall N."/>
            <person name="Watson M."/>
            <person name="Adriaenssens E.M."/>
            <person name="Foster-Nyarko E."/>
            <person name="Jarju S."/>
            <person name="Secka A."/>
            <person name="Antonio M."/>
            <person name="Oren A."/>
            <person name="Chaudhuri R.R."/>
            <person name="La Ragione R."/>
            <person name="Hildebrand F."/>
            <person name="Pallen M.J."/>
        </authorList>
    </citation>
    <scope>NUCLEOTIDE SEQUENCE</scope>
    <source>
        <strain evidence="5">10532</strain>
    </source>
</reference>
<dbReference type="InterPro" id="IPR029787">
    <property type="entry name" value="Nucleotide_cyclase"/>
</dbReference>
<dbReference type="InterPro" id="IPR050469">
    <property type="entry name" value="Diguanylate_Cyclase"/>
</dbReference>
<evidence type="ECO:0000313" key="5">
    <source>
        <dbReference type="EMBL" id="MBO8458520.1"/>
    </source>
</evidence>
<dbReference type="InterPro" id="IPR043128">
    <property type="entry name" value="Rev_trsase/Diguanyl_cyclase"/>
</dbReference>
<dbReference type="GO" id="GO:0052621">
    <property type="term" value="F:diguanylate cyclase activity"/>
    <property type="evidence" value="ECO:0007669"/>
    <property type="project" value="UniProtKB-EC"/>
</dbReference>
<accession>A0A9D9HRB3</accession>
<keyword evidence="3" id="KW-0812">Transmembrane</keyword>
<gene>
    <name evidence="5" type="ORF">IAA81_09895</name>
</gene>
<feature type="transmembrane region" description="Helical" evidence="3">
    <location>
        <begin position="86"/>
        <end position="107"/>
    </location>
</feature>
<dbReference type="EC" id="2.7.7.65" evidence="1"/>
<dbReference type="InterPro" id="IPR000160">
    <property type="entry name" value="GGDEF_dom"/>
</dbReference>
<comment type="caution">
    <text evidence="5">The sequence shown here is derived from an EMBL/GenBank/DDBJ whole genome shotgun (WGS) entry which is preliminary data.</text>
</comment>
<feature type="domain" description="GGDEF" evidence="4">
    <location>
        <begin position="229"/>
        <end position="365"/>
    </location>
</feature>
<evidence type="ECO:0000313" key="6">
    <source>
        <dbReference type="Proteomes" id="UP000823638"/>
    </source>
</evidence>
<organism evidence="5 6">
    <name type="scientific">Candidatus Gallitreponema excrementavium</name>
    <dbReference type="NCBI Taxonomy" id="2840840"/>
    <lineage>
        <taxon>Bacteria</taxon>
        <taxon>Pseudomonadati</taxon>
        <taxon>Spirochaetota</taxon>
        <taxon>Spirochaetia</taxon>
        <taxon>Spirochaetales</taxon>
        <taxon>Candidatus Gallitreponema</taxon>
    </lineage>
</organism>
<dbReference type="Proteomes" id="UP000823638">
    <property type="component" value="Unassembled WGS sequence"/>
</dbReference>
<protein>
    <recommendedName>
        <fullName evidence="1">diguanylate cyclase</fullName>
        <ecNumber evidence="1">2.7.7.65</ecNumber>
    </recommendedName>
</protein>
<evidence type="ECO:0000259" key="4">
    <source>
        <dbReference type="PROSITE" id="PS50887"/>
    </source>
</evidence>
<feature type="transmembrane region" description="Helical" evidence="3">
    <location>
        <begin position="34"/>
        <end position="56"/>
    </location>
</feature>
<name>A0A9D9HRB3_9SPIR</name>
<feature type="transmembrane region" description="Helical" evidence="3">
    <location>
        <begin position="113"/>
        <end position="130"/>
    </location>
</feature>
<proteinExistence type="predicted"/>
<dbReference type="GO" id="GO:0043709">
    <property type="term" value="P:cell adhesion involved in single-species biofilm formation"/>
    <property type="evidence" value="ECO:0007669"/>
    <property type="project" value="TreeGrafter"/>
</dbReference>
<dbReference type="Pfam" id="PF00990">
    <property type="entry name" value="GGDEF"/>
    <property type="match status" value="1"/>
</dbReference>
<dbReference type="GO" id="GO:0005886">
    <property type="term" value="C:plasma membrane"/>
    <property type="evidence" value="ECO:0007669"/>
    <property type="project" value="TreeGrafter"/>
</dbReference>
<evidence type="ECO:0000256" key="1">
    <source>
        <dbReference type="ARBA" id="ARBA00012528"/>
    </source>
</evidence>
<evidence type="ECO:0000256" key="3">
    <source>
        <dbReference type="SAM" id="Phobius"/>
    </source>
</evidence>
<dbReference type="NCBIfam" id="TIGR00254">
    <property type="entry name" value="GGDEF"/>
    <property type="match status" value="1"/>
</dbReference>
<dbReference type="GO" id="GO:1902201">
    <property type="term" value="P:negative regulation of bacterial-type flagellum-dependent cell motility"/>
    <property type="evidence" value="ECO:0007669"/>
    <property type="project" value="TreeGrafter"/>
</dbReference>
<sequence>MFQNLKNAEDSYKREKTLIENNKDFVSRNNKKMLLVWMELSGLLFFILSVSAVIVSHISSRFIVYFLIFCASVLMWIVVRKSNRGGVILFCFYVFMEIAFFFSAYLSIYVNNFSLSASTLGLICLIPTTVIDRYKRVFLITFVNVLLLCFATWYFKEPDLAFDDTINFVSFSIVGFFVGMHIRSRILLLFEYQRISKLQSYRDFLTQLPNRRKLFEDISLSEKGKVKNVVTSAIMVDVDFFKAYNDSYGHQQGDKCLKEISACIKKFGEENNVSFYRYGGEEFIGLGSIHSYEDVGKICEKLRKSIESLKIPFEKSSTGFVSVSQGYAEISRNKAPGYAKLINMADSALYASKRDGRNRVTGFNEDIILIDGVDTSDLTNLSTRYSARTRM</sequence>
<dbReference type="CDD" id="cd01949">
    <property type="entry name" value="GGDEF"/>
    <property type="match status" value="1"/>
</dbReference>